<gene>
    <name evidence="1" type="ORF">BofuT4_P106660.1</name>
</gene>
<dbReference type="AlphaFoldDB" id="G2Y6N0"/>
<sequence>MILANVSMTCDKRVQKVWEEGVFLSAKLYWRKASIQALFFATVGIKGLNSRSYVEACLYRNLQTGQRSQEAKVPSTLENQDRIPSSPDAYVCYYGSTSRYLSAVRPAADIRQSSFTSIKFRKQANSKM</sequence>
<protein>
    <submittedName>
        <fullName evidence="1">Uncharacterized protein</fullName>
    </submittedName>
</protein>
<accession>G2Y6N0</accession>
<name>G2Y6N0_BOTF4</name>
<dbReference type="EMBL" id="FQ790293">
    <property type="protein sequence ID" value="CCD48282.1"/>
    <property type="molecule type" value="Genomic_DNA"/>
</dbReference>
<proteinExistence type="predicted"/>
<organism evidence="1 2">
    <name type="scientific">Botryotinia fuckeliana (strain T4)</name>
    <name type="common">Noble rot fungus</name>
    <name type="synonym">Botrytis cinerea</name>
    <dbReference type="NCBI Taxonomy" id="999810"/>
    <lineage>
        <taxon>Eukaryota</taxon>
        <taxon>Fungi</taxon>
        <taxon>Dikarya</taxon>
        <taxon>Ascomycota</taxon>
        <taxon>Pezizomycotina</taxon>
        <taxon>Leotiomycetes</taxon>
        <taxon>Helotiales</taxon>
        <taxon>Sclerotiniaceae</taxon>
        <taxon>Botrytis</taxon>
    </lineage>
</organism>
<evidence type="ECO:0000313" key="2">
    <source>
        <dbReference type="Proteomes" id="UP000008177"/>
    </source>
</evidence>
<dbReference type="Proteomes" id="UP000008177">
    <property type="component" value="Unplaced contigs"/>
</dbReference>
<reference evidence="2" key="1">
    <citation type="journal article" date="2011" name="PLoS Genet.">
        <title>Genomic analysis of the necrotrophic fungal pathogens Sclerotinia sclerotiorum and Botrytis cinerea.</title>
        <authorList>
            <person name="Amselem J."/>
            <person name="Cuomo C.A."/>
            <person name="van Kan J.A."/>
            <person name="Viaud M."/>
            <person name="Benito E.P."/>
            <person name="Couloux A."/>
            <person name="Coutinho P.M."/>
            <person name="de Vries R.P."/>
            <person name="Dyer P.S."/>
            <person name="Fillinger S."/>
            <person name="Fournier E."/>
            <person name="Gout L."/>
            <person name="Hahn M."/>
            <person name="Kohn L."/>
            <person name="Lapalu N."/>
            <person name="Plummer K.M."/>
            <person name="Pradier J.M."/>
            <person name="Quevillon E."/>
            <person name="Sharon A."/>
            <person name="Simon A."/>
            <person name="ten Have A."/>
            <person name="Tudzynski B."/>
            <person name="Tudzynski P."/>
            <person name="Wincker P."/>
            <person name="Andrew M."/>
            <person name="Anthouard V."/>
            <person name="Beever R.E."/>
            <person name="Beffa R."/>
            <person name="Benoit I."/>
            <person name="Bouzid O."/>
            <person name="Brault B."/>
            <person name="Chen Z."/>
            <person name="Choquer M."/>
            <person name="Collemare J."/>
            <person name="Cotton P."/>
            <person name="Danchin E.G."/>
            <person name="Da Silva C."/>
            <person name="Gautier A."/>
            <person name="Giraud C."/>
            <person name="Giraud T."/>
            <person name="Gonzalez C."/>
            <person name="Grossetete S."/>
            <person name="Guldener U."/>
            <person name="Henrissat B."/>
            <person name="Howlett B.J."/>
            <person name="Kodira C."/>
            <person name="Kretschmer M."/>
            <person name="Lappartient A."/>
            <person name="Leroch M."/>
            <person name="Levis C."/>
            <person name="Mauceli E."/>
            <person name="Neuveglise C."/>
            <person name="Oeser B."/>
            <person name="Pearson M."/>
            <person name="Poulain J."/>
            <person name="Poussereau N."/>
            <person name="Quesneville H."/>
            <person name="Rascle C."/>
            <person name="Schumacher J."/>
            <person name="Segurens B."/>
            <person name="Sexton A."/>
            <person name="Silva E."/>
            <person name="Sirven C."/>
            <person name="Soanes D.M."/>
            <person name="Talbot N.J."/>
            <person name="Templeton M."/>
            <person name="Yandava C."/>
            <person name="Yarden O."/>
            <person name="Zeng Q."/>
            <person name="Rollins J.A."/>
            <person name="Lebrun M.H."/>
            <person name="Dickman M."/>
        </authorList>
    </citation>
    <scope>NUCLEOTIDE SEQUENCE [LARGE SCALE GENOMIC DNA]</scope>
    <source>
        <strain evidence="2">T4</strain>
    </source>
</reference>
<dbReference type="HOGENOM" id="CLU_1959238_0_0_1"/>
<dbReference type="InParanoid" id="G2Y6N0"/>
<evidence type="ECO:0000313" key="1">
    <source>
        <dbReference type="EMBL" id="CCD48282.1"/>
    </source>
</evidence>